<protein>
    <recommendedName>
        <fullName evidence="10">Glutamate--tRNA ligase</fullName>
        <ecNumber evidence="10">6.1.1.17</ecNumber>
    </recommendedName>
    <alternativeName>
        <fullName evidence="10">Glutamyl-tRNA synthetase</fullName>
        <shortName evidence="10">GluRS</shortName>
    </alternativeName>
</protein>
<evidence type="ECO:0000256" key="10">
    <source>
        <dbReference type="HAMAP-Rule" id="MF_02076"/>
    </source>
</evidence>
<comment type="subcellular location">
    <subcellularLocation>
        <location evidence="1 10">Cytoplasm</location>
    </subcellularLocation>
</comment>
<evidence type="ECO:0000256" key="5">
    <source>
        <dbReference type="ARBA" id="ARBA00022741"/>
    </source>
</evidence>
<keyword evidence="5 10" id="KW-0547">Nucleotide-binding</keyword>
<organism evidence="13">
    <name type="scientific">Fervidicoccus fontis</name>
    <dbReference type="NCBI Taxonomy" id="683846"/>
    <lineage>
        <taxon>Archaea</taxon>
        <taxon>Thermoproteota</taxon>
        <taxon>Thermoprotei</taxon>
        <taxon>Fervidicoccales</taxon>
        <taxon>Fervidicoccaceae</taxon>
        <taxon>Fervidicoccus</taxon>
    </lineage>
</organism>
<evidence type="ECO:0000313" key="13">
    <source>
        <dbReference type="EMBL" id="HEU97517.1"/>
    </source>
</evidence>
<dbReference type="InterPro" id="IPR050132">
    <property type="entry name" value="Gln/Glu-tRNA_Ligase"/>
</dbReference>
<comment type="caution">
    <text evidence="13">The sequence shown here is derived from an EMBL/GenBank/DDBJ whole genome shotgun (WGS) entry which is preliminary data.</text>
</comment>
<name>A0A7C2YH46_9CREN</name>
<dbReference type="PANTHER" id="PTHR43097">
    <property type="entry name" value="GLUTAMINE-TRNA LIGASE"/>
    <property type="match status" value="1"/>
</dbReference>
<dbReference type="SUPFAM" id="SSF50715">
    <property type="entry name" value="Ribosomal protein L25-like"/>
    <property type="match status" value="1"/>
</dbReference>
<comment type="catalytic activity">
    <reaction evidence="9 10">
        <text>tRNA(Glu) + L-glutamate + ATP = L-glutamyl-tRNA(Glu) + AMP + diphosphate</text>
        <dbReference type="Rhea" id="RHEA:23540"/>
        <dbReference type="Rhea" id="RHEA-COMP:9663"/>
        <dbReference type="Rhea" id="RHEA-COMP:9680"/>
        <dbReference type="ChEBI" id="CHEBI:29985"/>
        <dbReference type="ChEBI" id="CHEBI:30616"/>
        <dbReference type="ChEBI" id="CHEBI:33019"/>
        <dbReference type="ChEBI" id="CHEBI:78442"/>
        <dbReference type="ChEBI" id="CHEBI:78520"/>
        <dbReference type="ChEBI" id="CHEBI:456215"/>
        <dbReference type="EC" id="6.1.1.17"/>
    </reaction>
</comment>
<dbReference type="InterPro" id="IPR000924">
    <property type="entry name" value="Glu/Gln-tRNA-synth"/>
</dbReference>
<dbReference type="SUPFAM" id="SSF52374">
    <property type="entry name" value="Nucleotidylyl transferase"/>
    <property type="match status" value="1"/>
</dbReference>
<dbReference type="Proteomes" id="UP000885664">
    <property type="component" value="Unassembled WGS sequence"/>
</dbReference>
<feature type="short sequence motif" description="'HIGH' region" evidence="10">
    <location>
        <begin position="110"/>
        <end position="120"/>
    </location>
</feature>
<dbReference type="Gene3D" id="3.40.50.620">
    <property type="entry name" value="HUPs"/>
    <property type="match status" value="1"/>
</dbReference>
<dbReference type="InterPro" id="IPR020056">
    <property type="entry name" value="Rbsml_bL25/Gln-tRNA_synth_N"/>
</dbReference>
<sequence>MSEEGDLEKIILKHALINAIKHGGKAQVGAVIPKVLGEYPELRARAKEIAEKAAKIVESVNLMPKEKQEETLKKEFPEVRLEQERKEEQKKLPSLPEVESFKIVVTRFAPNPDFVIHLGNARPAILSHEYARIYKGKFILRFEDTDPRIKTPLAEAYSQIREDLNWLGIRWDEEYIQSLRVPIYYKVARELIMKGGAFVDDTSKENYEEMLSRGEVHPNREKAPEYNLELFEKMLSGHYGEGEAVLRVKTDLSYSDKSLVDWVAFRIIDTDRYPHPIVGSRYIVWPTYNFASAVDDYLMGVTHIIRGKEHLQNTIKQKHLYEHLGWRQPVAIHLGRLRLEEFIMSKSQIKKILKESGGAYSGPEDPRFGTIRGLRERGITAEAIREVILTVGAKQSDASISFANLAAENRKIIDPISPRLMFVENPVELIIENGDGSCIETKIPYHPEKSEIGIRELKICSGDRILISKADYDNALSLKGGELRLMELGNYRIDGLKAILVSKDLSYAREKGLSIVQWVLKENSRHAVLFMPEGETLITKSGTIEDTEKLKEYVGKNVQLVRVGFAILKSFSPLVTLIFSHE</sequence>
<gene>
    <name evidence="10" type="primary">gltX</name>
    <name evidence="13" type="ORF">ENO36_01500</name>
</gene>
<dbReference type="GO" id="GO:0004818">
    <property type="term" value="F:glutamate-tRNA ligase activity"/>
    <property type="evidence" value="ECO:0007669"/>
    <property type="project" value="UniProtKB-UniRule"/>
</dbReference>
<dbReference type="AlphaFoldDB" id="A0A7C2YH46"/>
<dbReference type="Gene3D" id="2.40.240.10">
    <property type="entry name" value="Ribosomal Protein L25, Chain P"/>
    <property type="match status" value="1"/>
</dbReference>
<dbReference type="EC" id="6.1.1.17" evidence="10"/>
<dbReference type="InterPro" id="IPR004526">
    <property type="entry name" value="Glu-tRNA-synth_arc/euk"/>
</dbReference>
<dbReference type="NCBIfam" id="NF003169">
    <property type="entry name" value="PRK04156.1"/>
    <property type="match status" value="1"/>
</dbReference>
<evidence type="ECO:0000256" key="4">
    <source>
        <dbReference type="ARBA" id="ARBA00022598"/>
    </source>
</evidence>
<dbReference type="GO" id="GO:0005829">
    <property type="term" value="C:cytosol"/>
    <property type="evidence" value="ECO:0007669"/>
    <property type="project" value="TreeGrafter"/>
</dbReference>
<dbReference type="InterPro" id="IPR014729">
    <property type="entry name" value="Rossmann-like_a/b/a_fold"/>
</dbReference>
<dbReference type="Pfam" id="PF00749">
    <property type="entry name" value="tRNA-synt_1c"/>
    <property type="match status" value="1"/>
</dbReference>
<dbReference type="GO" id="GO:0005524">
    <property type="term" value="F:ATP binding"/>
    <property type="evidence" value="ECO:0007669"/>
    <property type="project" value="UniProtKB-UniRule"/>
</dbReference>
<dbReference type="InterPro" id="IPR011035">
    <property type="entry name" value="Ribosomal_bL25/Gln-tRNA_synth"/>
</dbReference>
<dbReference type="InterPro" id="IPR020059">
    <property type="entry name" value="Glu/Gln-tRNA-synth_Ib_codon-bd"/>
</dbReference>
<evidence type="ECO:0000259" key="12">
    <source>
        <dbReference type="Pfam" id="PF03950"/>
    </source>
</evidence>
<evidence type="ECO:0000256" key="2">
    <source>
        <dbReference type="ARBA" id="ARBA00008927"/>
    </source>
</evidence>
<evidence type="ECO:0000256" key="3">
    <source>
        <dbReference type="ARBA" id="ARBA00022490"/>
    </source>
</evidence>
<evidence type="ECO:0000256" key="6">
    <source>
        <dbReference type="ARBA" id="ARBA00022840"/>
    </source>
</evidence>
<keyword evidence="7 10" id="KW-0648">Protein biosynthesis</keyword>
<comment type="similarity">
    <text evidence="2 10">Belongs to the class-I aminoacyl-tRNA synthetase family. Glutamate--tRNA ligase type 2 subfamily.</text>
</comment>
<keyword evidence="4 10" id="KW-0436">Ligase</keyword>
<reference evidence="13" key="1">
    <citation type="journal article" date="2020" name="mSystems">
        <title>Genome- and Community-Level Interaction Insights into Carbon Utilization and Element Cycling Functions of Hydrothermarchaeota in Hydrothermal Sediment.</title>
        <authorList>
            <person name="Zhou Z."/>
            <person name="Liu Y."/>
            <person name="Xu W."/>
            <person name="Pan J."/>
            <person name="Luo Z.H."/>
            <person name="Li M."/>
        </authorList>
    </citation>
    <scope>NUCLEOTIDE SEQUENCE [LARGE SCALE GENOMIC DNA]</scope>
    <source>
        <strain evidence="13">SpSt-1259</strain>
    </source>
</reference>
<dbReference type="GO" id="GO:0006424">
    <property type="term" value="P:glutamyl-tRNA aminoacylation"/>
    <property type="evidence" value="ECO:0007669"/>
    <property type="project" value="UniProtKB-UniRule"/>
</dbReference>
<dbReference type="Pfam" id="PF03950">
    <property type="entry name" value="tRNA-synt_1c_C"/>
    <property type="match status" value="1"/>
</dbReference>
<keyword evidence="6 10" id="KW-0067">ATP-binding</keyword>
<dbReference type="HAMAP" id="MF_02076">
    <property type="entry name" value="Glu_tRNA_synth_type2"/>
    <property type="match status" value="1"/>
</dbReference>
<dbReference type="EMBL" id="DSFE01000038">
    <property type="protein sequence ID" value="HEU97517.1"/>
    <property type="molecule type" value="Genomic_DNA"/>
</dbReference>
<proteinExistence type="inferred from homology"/>
<evidence type="ECO:0000259" key="11">
    <source>
        <dbReference type="Pfam" id="PF00749"/>
    </source>
</evidence>
<evidence type="ECO:0000256" key="8">
    <source>
        <dbReference type="ARBA" id="ARBA00023146"/>
    </source>
</evidence>
<evidence type="ECO:0000256" key="1">
    <source>
        <dbReference type="ARBA" id="ARBA00004496"/>
    </source>
</evidence>
<evidence type="ECO:0000256" key="7">
    <source>
        <dbReference type="ARBA" id="ARBA00022917"/>
    </source>
</evidence>
<comment type="function">
    <text evidence="10">Catalyzes the attachment of glutamate to tRNA(Glu) in a two-step reaction: glutamate is first activated by ATP to form Glu-AMP and then transferred to the acceptor end of tRNA(Glu).</text>
</comment>
<feature type="domain" description="Glutamyl/glutaminyl-tRNA synthetase class Ib anti-codon binding" evidence="12">
    <location>
        <begin position="417"/>
        <end position="496"/>
    </location>
</feature>
<evidence type="ECO:0000256" key="9">
    <source>
        <dbReference type="ARBA" id="ARBA00048351"/>
    </source>
</evidence>
<keyword evidence="8 10" id="KW-0030">Aminoacyl-tRNA synthetase</keyword>
<dbReference type="GO" id="GO:0043604">
    <property type="term" value="P:amide biosynthetic process"/>
    <property type="evidence" value="ECO:0007669"/>
    <property type="project" value="TreeGrafter"/>
</dbReference>
<feature type="domain" description="Glutamyl/glutaminyl-tRNA synthetase class Ib catalytic" evidence="11">
    <location>
        <begin position="104"/>
        <end position="413"/>
    </location>
</feature>
<dbReference type="PRINTS" id="PR00987">
    <property type="entry name" value="TRNASYNTHGLU"/>
</dbReference>
<accession>A0A7C2YH46</accession>
<dbReference type="InterPro" id="IPR020058">
    <property type="entry name" value="Glu/Gln-tRNA-synth_Ib_cat-dom"/>
</dbReference>
<dbReference type="NCBIfam" id="TIGR00463">
    <property type="entry name" value="gltX_arch"/>
    <property type="match status" value="1"/>
</dbReference>
<dbReference type="PANTHER" id="PTHR43097:SF5">
    <property type="entry name" value="GLUTAMATE--TRNA LIGASE"/>
    <property type="match status" value="1"/>
</dbReference>
<keyword evidence="3 10" id="KW-0963">Cytoplasm</keyword>